<keyword evidence="1" id="KW-0812">Transmembrane</keyword>
<keyword evidence="1" id="KW-0472">Membrane</keyword>
<feature type="transmembrane region" description="Helical" evidence="1">
    <location>
        <begin position="250"/>
        <end position="274"/>
    </location>
</feature>
<feature type="transmembrane region" description="Helical" evidence="1">
    <location>
        <begin position="51"/>
        <end position="76"/>
    </location>
</feature>
<dbReference type="AlphaFoldDB" id="A0A850PM47"/>
<protein>
    <submittedName>
        <fullName evidence="2">Mercury resistance probable Hg transport protein</fullName>
    </submittedName>
</protein>
<dbReference type="InterPro" id="IPR051790">
    <property type="entry name" value="Cytochrome_c-biogenesis_DsbD"/>
</dbReference>
<organism evidence="2 3">
    <name type="scientific">Mycolicibacterium hippocampi</name>
    <dbReference type="NCBI Taxonomy" id="659824"/>
    <lineage>
        <taxon>Bacteria</taxon>
        <taxon>Bacillati</taxon>
        <taxon>Actinomycetota</taxon>
        <taxon>Actinomycetes</taxon>
        <taxon>Mycobacteriales</taxon>
        <taxon>Mycobacteriaceae</taxon>
        <taxon>Mycolicibacterium</taxon>
    </lineage>
</organism>
<evidence type="ECO:0000313" key="3">
    <source>
        <dbReference type="Proteomes" id="UP000570517"/>
    </source>
</evidence>
<proteinExistence type="predicted"/>
<feature type="transmembrane region" description="Helical" evidence="1">
    <location>
        <begin position="6"/>
        <end position="30"/>
    </location>
</feature>
<dbReference type="PANTHER" id="PTHR31272:SF4">
    <property type="entry name" value="CYTOCHROME C-TYPE BIOGENESIS PROTEIN HI_1454-RELATED"/>
    <property type="match status" value="1"/>
</dbReference>
<keyword evidence="3" id="KW-1185">Reference proteome</keyword>
<accession>A0A850PM47</accession>
<name>A0A850PM47_9MYCO</name>
<keyword evidence="1" id="KW-1133">Transmembrane helix</keyword>
<dbReference type="EMBL" id="JABFYL010000018">
    <property type="protein sequence ID" value="NVN49797.1"/>
    <property type="molecule type" value="Genomic_DNA"/>
</dbReference>
<feature type="transmembrane region" description="Helical" evidence="1">
    <location>
        <begin position="82"/>
        <end position="103"/>
    </location>
</feature>
<evidence type="ECO:0000313" key="2">
    <source>
        <dbReference type="EMBL" id="NVN49797.1"/>
    </source>
</evidence>
<dbReference type="PANTHER" id="PTHR31272">
    <property type="entry name" value="CYTOCHROME C-TYPE BIOGENESIS PROTEIN HI_1454-RELATED"/>
    <property type="match status" value="1"/>
</dbReference>
<feature type="transmembrane region" description="Helical" evidence="1">
    <location>
        <begin position="124"/>
        <end position="146"/>
    </location>
</feature>
<evidence type="ECO:0000256" key="1">
    <source>
        <dbReference type="SAM" id="Phobius"/>
    </source>
</evidence>
<reference evidence="2 3" key="1">
    <citation type="submission" date="2020-05" db="EMBL/GenBank/DDBJ databases">
        <title>Draft genome sequence of Mycobacterium hippocampi DL, isolated from European seabass, Dicentrarchus labrax, reared in fish farms.</title>
        <authorList>
            <person name="Stathopoulou P."/>
            <person name="Asimakis E."/>
            <person name="Tzokas K."/>
            <person name="Batargias C."/>
            <person name="Tsiamis G."/>
        </authorList>
    </citation>
    <scope>NUCLEOTIDE SEQUENCE [LARGE SCALE GENOMIC DNA]</scope>
    <source>
        <strain evidence="2 3">DL</strain>
    </source>
</reference>
<feature type="transmembrane region" description="Helical" evidence="1">
    <location>
        <begin position="201"/>
        <end position="222"/>
    </location>
</feature>
<comment type="caution">
    <text evidence="2">The sequence shown here is derived from an EMBL/GenBank/DDBJ whole genome shotgun (WGS) entry which is preliminary data.</text>
</comment>
<feature type="transmembrane region" description="Helical" evidence="1">
    <location>
        <begin position="166"/>
        <end position="189"/>
    </location>
</feature>
<sequence length="290" mass="29152">MDGGAVGFAMAAGLVAALNPCGFALLPGYLALVVAGEGGAPPGRLAAVGRALAATAMMATGFLVVFGSFALILAPFTAVIQQYLPVFTVVIGAVLVLLGAWMLSGRELTLVLPKARSGAPTARLGSMFGYGVAYAVASLSCTIGPFLAVTGSTFRTGSILDGVTAYLAYAAGMALLVGVLATAIALAAGPVTNWLRGATGHLNRIGGVLLLAAGAYVAYYGVYELRVIGGGSASDPLIEAAARVQEAMSAAVGAIGILPLLVLLVVIIGAAGVFRWRRVARRRRTTAAEG</sequence>
<gene>
    <name evidence="2" type="ORF">HLY00_96</name>
</gene>
<dbReference type="Proteomes" id="UP000570517">
    <property type="component" value="Unassembled WGS sequence"/>
</dbReference>